<organism evidence="2 3">
    <name type="scientific">Pleurodeles waltl</name>
    <name type="common">Iberian ribbed newt</name>
    <dbReference type="NCBI Taxonomy" id="8319"/>
    <lineage>
        <taxon>Eukaryota</taxon>
        <taxon>Metazoa</taxon>
        <taxon>Chordata</taxon>
        <taxon>Craniata</taxon>
        <taxon>Vertebrata</taxon>
        <taxon>Euteleostomi</taxon>
        <taxon>Amphibia</taxon>
        <taxon>Batrachia</taxon>
        <taxon>Caudata</taxon>
        <taxon>Salamandroidea</taxon>
        <taxon>Salamandridae</taxon>
        <taxon>Pleurodelinae</taxon>
        <taxon>Pleurodeles</taxon>
    </lineage>
</organism>
<comment type="caution">
    <text evidence="2">The sequence shown here is derived from an EMBL/GenBank/DDBJ whole genome shotgun (WGS) entry which is preliminary data.</text>
</comment>
<dbReference type="EMBL" id="JANPWB010000001">
    <property type="protein sequence ID" value="KAJ1218626.1"/>
    <property type="molecule type" value="Genomic_DNA"/>
</dbReference>
<protein>
    <submittedName>
        <fullName evidence="2">Uncharacterized protein</fullName>
    </submittedName>
</protein>
<dbReference type="Gene3D" id="3.30.250.20">
    <property type="entry name" value="L1 transposable element, C-terminal domain"/>
    <property type="match status" value="1"/>
</dbReference>
<feature type="region of interest" description="Disordered" evidence="1">
    <location>
        <begin position="56"/>
        <end position="75"/>
    </location>
</feature>
<keyword evidence="3" id="KW-1185">Reference proteome</keyword>
<feature type="compositionally biased region" description="Basic residues" evidence="1">
    <location>
        <begin position="191"/>
        <end position="200"/>
    </location>
</feature>
<dbReference type="InterPro" id="IPR042566">
    <property type="entry name" value="L1_C"/>
</dbReference>
<feature type="compositionally biased region" description="Low complexity" evidence="1">
    <location>
        <begin position="65"/>
        <end position="74"/>
    </location>
</feature>
<dbReference type="AlphaFoldDB" id="A0AAV7X0W3"/>
<accession>A0AAV7X0W3</accession>
<sequence>MTCGTRRCPLSLGAGTGRAVKNLGPSERLKGGQMKETEKAAWSVYATEGCYRTPKMPPRSHCQEGSQSASAAVGPGPPPHPVVAQLLHFKDRDVVLLKAHNNGPYALGKGKVLVFPDFTAKVQNQRASYQTVKKAIRDEELQNSLVFPAKLRIIQDGTTHFCNTPEEPWTWIEAYRMGASHPPPKTQTRESRRKSRRKTRGRPERSFLKKHSLS</sequence>
<feature type="region of interest" description="Disordered" evidence="1">
    <location>
        <begin position="178"/>
        <end position="214"/>
    </location>
</feature>
<evidence type="ECO:0000313" key="3">
    <source>
        <dbReference type="Proteomes" id="UP001066276"/>
    </source>
</evidence>
<evidence type="ECO:0000313" key="2">
    <source>
        <dbReference type="EMBL" id="KAJ1218626.1"/>
    </source>
</evidence>
<evidence type="ECO:0000256" key="1">
    <source>
        <dbReference type="SAM" id="MobiDB-lite"/>
    </source>
</evidence>
<name>A0AAV7X0W3_PLEWA</name>
<gene>
    <name evidence="2" type="ORF">NDU88_006204</name>
</gene>
<proteinExistence type="predicted"/>
<reference evidence="2" key="1">
    <citation type="journal article" date="2022" name="bioRxiv">
        <title>Sequencing and chromosome-scale assembly of the giantPleurodeles waltlgenome.</title>
        <authorList>
            <person name="Brown T."/>
            <person name="Elewa A."/>
            <person name="Iarovenko S."/>
            <person name="Subramanian E."/>
            <person name="Araus A.J."/>
            <person name="Petzold A."/>
            <person name="Susuki M."/>
            <person name="Suzuki K.-i.T."/>
            <person name="Hayashi T."/>
            <person name="Toyoda A."/>
            <person name="Oliveira C."/>
            <person name="Osipova E."/>
            <person name="Leigh N.D."/>
            <person name="Simon A."/>
            <person name="Yun M.H."/>
        </authorList>
    </citation>
    <scope>NUCLEOTIDE SEQUENCE</scope>
    <source>
        <strain evidence="2">20211129_DDA</strain>
        <tissue evidence="2">Liver</tissue>
    </source>
</reference>
<dbReference type="Proteomes" id="UP001066276">
    <property type="component" value="Chromosome 1_1"/>
</dbReference>